<feature type="transmembrane region" description="Helical" evidence="6">
    <location>
        <begin position="286"/>
        <end position="308"/>
    </location>
</feature>
<evidence type="ECO:0000256" key="3">
    <source>
        <dbReference type="ARBA" id="ARBA00022692"/>
    </source>
</evidence>
<keyword evidence="3 6" id="KW-0812">Transmembrane</keyword>
<feature type="transmembrane region" description="Helical" evidence="6">
    <location>
        <begin position="144"/>
        <end position="164"/>
    </location>
</feature>
<keyword evidence="2" id="KW-1003">Cell membrane</keyword>
<feature type="transmembrane region" description="Helical" evidence="6">
    <location>
        <begin position="45"/>
        <end position="65"/>
    </location>
</feature>
<feature type="transmembrane region" description="Helical" evidence="6">
    <location>
        <begin position="252"/>
        <end position="274"/>
    </location>
</feature>
<dbReference type="PANTHER" id="PTHR30250:SF11">
    <property type="entry name" value="O-ANTIGEN TRANSPORTER-RELATED"/>
    <property type="match status" value="1"/>
</dbReference>
<comment type="caution">
    <text evidence="7">The sequence shown here is derived from an EMBL/GenBank/DDBJ whole genome shotgun (WGS) entry which is preliminary data.</text>
</comment>
<evidence type="ECO:0000256" key="6">
    <source>
        <dbReference type="SAM" id="Phobius"/>
    </source>
</evidence>
<name>A0ABV9JQX9_9GAMM</name>
<evidence type="ECO:0000256" key="4">
    <source>
        <dbReference type="ARBA" id="ARBA00022989"/>
    </source>
</evidence>
<evidence type="ECO:0000313" key="8">
    <source>
        <dbReference type="Proteomes" id="UP001595962"/>
    </source>
</evidence>
<dbReference type="EMBL" id="JBHSGB010000017">
    <property type="protein sequence ID" value="MFC4656652.1"/>
    <property type="molecule type" value="Genomic_DNA"/>
</dbReference>
<feature type="transmembrane region" description="Helical" evidence="6">
    <location>
        <begin position="77"/>
        <end position="99"/>
    </location>
</feature>
<feature type="transmembrane region" description="Helical" evidence="6">
    <location>
        <begin position="170"/>
        <end position="190"/>
    </location>
</feature>
<keyword evidence="4 6" id="KW-1133">Transmembrane helix</keyword>
<evidence type="ECO:0000256" key="2">
    <source>
        <dbReference type="ARBA" id="ARBA00022475"/>
    </source>
</evidence>
<reference evidence="8" key="1">
    <citation type="journal article" date="2019" name="Int. J. Syst. Evol. Microbiol.">
        <title>The Global Catalogue of Microorganisms (GCM) 10K type strain sequencing project: providing services to taxonomists for standard genome sequencing and annotation.</title>
        <authorList>
            <consortium name="The Broad Institute Genomics Platform"/>
            <consortium name="The Broad Institute Genome Sequencing Center for Infectious Disease"/>
            <person name="Wu L."/>
            <person name="Ma J."/>
        </authorList>
    </citation>
    <scope>NUCLEOTIDE SEQUENCE [LARGE SCALE GENOMIC DNA]</scope>
    <source>
        <strain evidence="8">DT28</strain>
    </source>
</reference>
<evidence type="ECO:0000256" key="1">
    <source>
        <dbReference type="ARBA" id="ARBA00004651"/>
    </source>
</evidence>
<feature type="transmembrane region" description="Helical" evidence="6">
    <location>
        <begin position="359"/>
        <end position="376"/>
    </location>
</feature>
<feature type="transmembrane region" description="Helical" evidence="6">
    <location>
        <begin position="219"/>
        <end position="240"/>
    </location>
</feature>
<sequence>MLSNDFVRKLFNNSLAHGLNFGSRWLLNLLLARYMLDADFGLFSYVYMLANLFFPAIAFGVSFYLIHHSAHRQEPTLLFNSLLMSCGVFLLLLAGAAIWVASGQSEVAFELYVLSLGIGLLWALAQALFSYLKGRQQFFVEVKTNFVSALCLGLVLLLLMFDLLNSVDEVLWAILACALVPVAMGLQVVWPDLRQHWPLYRGQFKTVFGWPAVAERLPFAWADLFAIVMTNIPFIFLALFSTLLELGQFRKLFILFMPITLLPVIFSQVFLARLSRLTELTTKMQFFRKVMLLSLPLLSLPYLLMWPLAEWLYELCFHEVLAAEVVLMLHLVLATLWLTLVKTYFEVLLTSVGANKRKASLVTLAVALTSLGYLWFNTDLTVAVTSWLFLAGNLTITLMLAIACWLEVRRQSAP</sequence>
<organism evidence="7 8">
    <name type="scientific">Rheinheimera marina</name>
    <dbReference type="NCBI Taxonomy" id="1774958"/>
    <lineage>
        <taxon>Bacteria</taxon>
        <taxon>Pseudomonadati</taxon>
        <taxon>Pseudomonadota</taxon>
        <taxon>Gammaproteobacteria</taxon>
        <taxon>Chromatiales</taxon>
        <taxon>Chromatiaceae</taxon>
        <taxon>Rheinheimera</taxon>
    </lineage>
</organism>
<dbReference type="InterPro" id="IPR050833">
    <property type="entry name" value="Poly_Biosynth_Transport"/>
</dbReference>
<feature type="transmembrane region" description="Helical" evidence="6">
    <location>
        <begin position="320"/>
        <end position="338"/>
    </location>
</feature>
<dbReference type="RefSeq" id="WP_377335912.1">
    <property type="nucleotide sequence ID" value="NZ_JBHSGB010000017.1"/>
</dbReference>
<feature type="transmembrane region" description="Helical" evidence="6">
    <location>
        <begin position="388"/>
        <end position="408"/>
    </location>
</feature>
<feature type="transmembrane region" description="Helical" evidence="6">
    <location>
        <begin position="111"/>
        <end position="132"/>
    </location>
</feature>
<proteinExistence type="predicted"/>
<gene>
    <name evidence="7" type="ORF">ACFO3I_16655</name>
</gene>
<protein>
    <submittedName>
        <fullName evidence="7">Lipopolysaccharide biosynthesis protein</fullName>
    </submittedName>
</protein>
<keyword evidence="8" id="KW-1185">Reference proteome</keyword>
<keyword evidence="5 6" id="KW-0472">Membrane</keyword>
<dbReference type="Pfam" id="PF01943">
    <property type="entry name" value="Polysacc_synt"/>
    <property type="match status" value="1"/>
</dbReference>
<comment type="subcellular location">
    <subcellularLocation>
        <location evidence="1">Cell membrane</location>
        <topology evidence="1">Multi-pass membrane protein</topology>
    </subcellularLocation>
</comment>
<dbReference type="PANTHER" id="PTHR30250">
    <property type="entry name" value="PST FAMILY PREDICTED COLANIC ACID TRANSPORTER"/>
    <property type="match status" value="1"/>
</dbReference>
<dbReference type="Proteomes" id="UP001595962">
    <property type="component" value="Unassembled WGS sequence"/>
</dbReference>
<evidence type="ECO:0000256" key="5">
    <source>
        <dbReference type="ARBA" id="ARBA00023136"/>
    </source>
</evidence>
<evidence type="ECO:0000313" key="7">
    <source>
        <dbReference type="EMBL" id="MFC4656652.1"/>
    </source>
</evidence>
<dbReference type="InterPro" id="IPR002797">
    <property type="entry name" value="Polysacc_synth"/>
</dbReference>
<accession>A0ABV9JQX9</accession>